<dbReference type="InterPro" id="IPR050314">
    <property type="entry name" value="Glycosyl_Hydrlase_18"/>
</dbReference>
<dbReference type="GO" id="GO:0005576">
    <property type="term" value="C:extracellular region"/>
    <property type="evidence" value="ECO:0007669"/>
    <property type="project" value="TreeGrafter"/>
</dbReference>
<protein>
    <recommendedName>
        <fullName evidence="7">GH18 domain-containing protein</fullName>
    </recommendedName>
</protein>
<evidence type="ECO:0000256" key="1">
    <source>
        <dbReference type="ARBA" id="ARBA00022801"/>
    </source>
</evidence>
<feature type="signal peptide" evidence="6">
    <location>
        <begin position="1"/>
        <end position="20"/>
    </location>
</feature>
<dbReference type="InterPro" id="IPR001223">
    <property type="entry name" value="Glyco_hydro18_cat"/>
</dbReference>
<dbReference type="SMART" id="SM00636">
    <property type="entry name" value="Glyco_18"/>
    <property type="match status" value="1"/>
</dbReference>
<dbReference type="SUPFAM" id="SSF51445">
    <property type="entry name" value="(Trans)glycosidases"/>
    <property type="match status" value="1"/>
</dbReference>
<dbReference type="PANTHER" id="PTHR11177">
    <property type="entry name" value="CHITINASE"/>
    <property type="match status" value="1"/>
</dbReference>
<dbReference type="GO" id="GO:0008061">
    <property type="term" value="F:chitin binding"/>
    <property type="evidence" value="ECO:0007669"/>
    <property type="project" value="InterPro"/>
</dbReference>
<dbReference type="GO" id="GO:0006032">
    <property type="term" value="P:chitin catabolic process"/>
    <property type="evidence" value="ECO:0007669"/>
    <property type="project" value="UniProtKB-ARBA"/>
</dbReference>
<keyword evidence="1 4" id="KW-0378">Hydrolase</keyword>
<keyword evidence="3 4" id="KW-0326">Glycosidase</keyword>
<accession>A0A1B6K2M3</accession>
<evidence type="ECO:0000313" key="8">
    <source>
        <dbReference type="EMBL" id="JAT05685.1"/>
    </source>
</evidence>
<dbReference type="GO" id="GO:0005975">
    <property type="term" value="P:carbohydrate metabolic process"/>
    <property type="evidence" value="ECO:0007669"/>
    <property type="project" value="InterPro"/>
</dbReference>
<keyword evidence="6" id="KW-0732">Signal</keyword>
<evidence type="ECO:0000256" key="4">
    <source>
        <dbReference type="RuleBase" id="RU000489"/>
    </source>
</evidence>
<dbReference type="SUPFAM" id="SSF54556">
    <property type="entry name" value="Chitinase insertion domain"/>
    <property type="match status" value="1"/>
</dbReference>
<organism evidence="8">
    <name type="scientific">Homalodisca liturata</name>
    <dbReference type="NCBI Taxonomy" id="320908"/>
    <lineage>
        <taxon>Eukaryota</taxon>
        <taxon>Metazoa</taxon>
        <taxon>Ecdysozoa</taxon>
        <taxon>Arthropoda</taxon>
        <taxon>Hexapoda</taxon>
        <taxon>Insecta</taxon>
        <taxon>Pterygota</taxon>
        <taxon>Neoptera</taxon>
        <taxon>Paraneoptera</taxon>
        <taxon>Hemiptera</taxon>
        <taxon>Auchenorrhyncha</taxon>
        <taxon>Membracoidea</taxon>
        <taxon>Cicadellidae</taxon>
        <taxon>Cicadellinae</taxon>
        <taxon>Proconiini</taxon>
        <taxon>Homalodisca</taxon>
    </lineage>
</organism>
<dbReference type="PANTHER" id="PTHR11177:SF359">
    <property type="entry name" value="CHITINASE 10-RELATED"/>
    <property type="match status" value="1"/>
</dbReference>
<name>A0A1B6K2M3_9HEMI</name>
<dbReference type="Pfam" id="PF00704">
    <property type="entry name" value="Glyco_hydro_18"/>
    <property type="match status" value="1"/>
</dbReference>
<reference evidence="8" key="1">
    <citation type="submission" date="2015-11" db="EMBL/GenBank/DDBJ databases">
        <title>De novo transcriptome assembly of four potential Pierce s Disease insect vectors from Arizona vineyards.</title>
        <authorList>
            <person name="Tassone E.E."/>
        </authorList>
    </citation>
    <scope>NUCLEOTIDE SEQUENCE</scope>
</reference>
<feature type="domain" description="GH18" evidence="7">
    <location>
        <begin position="61"/>
        <end position="424"/>
    </location>
</feature>
<dbReference type="InterPro" id="IPR011583">
    <property type="entry name" value="Chitinase_II/V-like_cat"/>
</dbReference>
<proteinExistence type="inferred from homology"/>
<gene>
    <name evidence="8" type="ORF">g.26051</name>
</gene>
<dbReference type="InterPro" id="IPR017853">
    <property type="entry name" value="GH"/>
</dbReference>
<dbReference type="AlphaFoldDB" id="A0A1B6K2M3"/>
<evidence type="ECO:0000259" key="7">
    <source>
        <dbReference type="PROSITE" id="PS51910"/>
    </source>
</evidence>
<dbReference type="Gene3D" id="3.10.50.10">
    <property type="match status" value="1"/>
</dbReference>
<evidence type="ECO:0000256" key="3">
    <source>
        <dbReference type="ARBA" id="ARBA00023295"/>
    </source>
</evidence>
<dbReference type="Gene3D" id="3.20.20.80">
    <property type="entry name" value="Glycosidases"/>
    <property type="match status" value="1"/>
</dbReference>
<dbReference type="GO" id="GO:0004568">
    <property type="term" value="F:chitinase activity"/>
    <property type="evidence" value="ECO:0007669"/>
    <property type="project" value="UniProtKB-ARBA"/>
</dbReference>
<evidence type="ECO:0000256" key="2">
    <source>
        <dbReference type="ARBA" id="ARBA00023157"/>
    </source>
</evidence>
<keyword evidence="2" id="KW-1015">Disulfide bond</keyword>
<sequence length="432" mass="47806">MYKYILLLFLVAFLLKPAALEDSSSSSSSSSEEDSEENHGISGKVHFKNCANQKCSGKQEKSVVCYFTNWAWYRSGIAKFRPENITASLCTHIIYAFASLDETTLAIVPSDSWADIDNKFFELVTALKDYGLTVLIGIGGWNNSAGNRWSRLLSNSTARTAFVASVITFMKKYNFDGLDMDYEYPGCPQGNRTAGLPTDSENFNCLMSELKTAFGEKYLLTAATAGGKKLIDECYNMKELCQIVDWVNVMAYEYHSSSDGETGANAPTCGTNSSWGAVETVKYYINEVECPADKIVLGIPFYGQTFTMVDTSPAQFGVPVSGPGTAGTYTSNAGTLAYYEICLLIKSSYNYGYSPINDSYAWSGNQFISYDSPTDIIRKSCLINKWFNLKGAMFWTLDYDDFSDACGCGSYPLLTTLNQELRCLNSSRIQCY</sequence>
<dbReference type="FunFam" id="3.10.50.10:FF:000001">
    <property type="entry name" value="Chitinase 3-like 1"/>
    <property type="match status" value="1"/>
</dbReference>
<comment type="similarity">
    <text evidence="5">Belongs to the glycosyl hydrolase 18 family.</text>
</comment>
<evidence type="ECO:0000256" key="5">
    <source>
        <dbReference type="RuleBase" id="RU004453"/>
    </source>
</evidence>
<dbReference type="PROSITE" id="PS01095">
    <property type="entry name" value="GH18_1"/>
    <property type="match status" value="1"/>
</dbReference>
<feature type="chain" id="PRO_5008586299" description="GH18 domain-containing protein" evidence="6">
    <location>
        <begin position="21"/>
        <end position="432"/>
    </location>
</feature>
<evidence type="ECO:0000256" key="6">
    <source>
        <dbReference type="SAM" id="SignalP"/>
    </source>
</evidence>
<dbReference type="InterPro" id="IPR029070">
    <property type="entry name" value="Chitinase_insertion_sf"/>
</dbReference>
<dbReference type="InterPro" id="IPR001579">
    <property type="entry name" value="Glyco_hydro_18_chit_AS"/>
</dbReference>
<dbReference type="EMBL" id="GECU01002022">
    <property type="protein sequence ID" value="JAT05685.1"/>
    <property type="molecule type" value="Transcribed_RNA"/>
</dbReference>
<dbReference type="PROSITE" id="PS51910">
    <property type="entry name" value="GH18_2"/>
    <property type="match status" value="1"/>
</dbReference>